<evidence type="ECO:0000313" key="2">
    <source>
        <dbReference type="Proteomes" id="UP000075663"/>
    </source>
</evidence>
<accession>A0A150XZ05</accession>
<dbReference type="RefSeq" id="WP_062300759.1">
    <property type="nucleotide sequence ID" value="NZ_LRPB01000023.1"/>
</dbReference>
<proteinExistence type="predicted"/>
<protein>
    <submittedName>
        <fullName evidence="1">Uncharacterized protein</fullName>
    </submittedName>
</protein>
<name>A0A150XZ05_9BACT</name>
<dbReference type="AlphaFoldDB" id="A0A150XZ05"/>
<dbReference type="STRING" id="1914963.AWW67_02095"/>
<reference evidence="1 2" key="1">
    <citation type="submission" date="2016-01" db="EMBL/GenBank/DDBJ databases">
        <title>Genome sequencing of Roseivirga seohaensis SW-152.</title>
        <authorList>
            <person name="Selvaratnam C."/>
            <person name="Thevarajoo S."/>
            <person name="Goh K.M."/>
            <person name="Ee R."/>
            <person name="Chan K.-G."/>
            <person name="Chong C.S."/>
        </authorList>
    </citation>
    <scope>NUCLEOTIDE SEQUENCE [LARGE SCALE GENOMIC DNA]</scope>
    <source>
        <strain evidence="1 2">SW-152</strain>
    </source>
</reference>
<dbReference type="EMBL" id="LRPB01000023">
    <property type="protein sequence ID" value="KYG83931.1"/>
    <property type="molecule type" value="Genomic_DNA"/>
</dbReference>
<dbReference type="Proteomes" id="UP000075663">
    <property type="component" value="Unassembled WGS sequence"/>
</dbReference>
<evidence type="ECO:0000313" key="1">
    <source>
        <dbReference type="EMBL" id="KYG83931.1"/>
    </source>
</evidence>
<comment type="caution">
    <text evidence="1">The sequence shown here is derived from an EMBL/GenBank/DDBJ whole genome shotgun (WGS) entry which is preliminary data.</text>
</comment>
<organism evidence="1 2">
    <name type="scientific">Roseivirga seohaensis</name>
    <dbReference type="NCBI Taxonomy" id="1914963"/>
    <lineage>
        <taxon>Bacteria</taxon>
        <taxon>Pseudomonadati</taxon>
        <taxon>Bacteroidota</taxon>
        <taxon>Cytophagia</taxon>
        <taxon>Cytophagales</taxon>
        <taxon>Roseivirgaceae</taxon>
        <taxon>Roseivirga</taxon>
    </lineage>
</organism>
<gene>
    <name evidence="1" type="ORF">AWW67_02095</name>
</gene>
<sequence>METLEFRTRIEETFEEVRSFSFREKKEQSVDGFLDAILDVKRRLKEKSDKIIDISERMEGITWFSGLDNDNLIRINDLISSAKDAHSTLIRQYVSLNHLKAKGIAKKEIKNFKYSIDTLKEAYEDLESVFFFLPEVPDFVETTKKLSLI</sequence>